<dbReference type="SUPFAM" id="SSF52058">
    <property type="entry name" value="L domain-like"/>
    <property type="match status" value="1"/>
</dbReference>
<dbReference type="EMBL" id="KK415722">
    <property type="protein sequence ID" value="KFQ85196.1"/>
    <property type="molecule type" value="Genomic_DNA"/>
</dbReference>
<keyword evidence="2" id="KW-0732">Signal</keyword>
<dbReference type="PROSITE" id="PS51450">
    <property type="entry name" value="LRR"/>
    <property type="match status" value="1"/>
</dbReference>
<feature type="compositionally biased region" description="Polar residues" evidence="4">
    <location>
        <begin position="279"/>
        <end position="292"/>
    </location>
</feature>
<dbReference type="AlphaFoldDB" id="A0A091U462"/>
<organism evidence="7 8">
    <name type="scientific">Phoenicopterus ruber ruber</name>
    <dbReference type="NCBI Taxonomy" id="9218"/>
    <lineage>
        <taxon>Eukaryota</taxon>
        <taxon>Metazoa</taxon>
        <taxon>Chordata</taxon>
        <taxon>Craniata</taxon>
        <taxon>Vertebrata</taxon>
        <taxon>Euteleostomi</taxon>
        <taxon>Archelosauria</taxon>
        <taxon>Archosauria</taxon>
        <taxon>Dinosauria</taxon>
        <taxon>Saurischia</taxon>
        <taxon>Theropoda</taxon>
        <taxon>Coelurosauria</taxon>
        <taxon>Aves</taxon>
        <taxon>Neognathae</taxon>
        <taxon>Neoaves</taxon>
        <taxon>Mirandornithes</taxon>
        <taxon>Phoenicopteriformes</taxon>
        <taxon>Phoenicopteridae</taxon>
        <taxon>Phoenicopterus</taxon>
    </lineage>
</organism>
<keyword evidence="8" id="KW-1185">Reference proteome</keyword>
<keyword evidence="1" id="KW-0433">Leucine-rich repeat</keyword>
<evidence type="ECO:0000256" key="3">
    <source>
        <dbReference type="ARBA" id="ARBA00022737"/>
    </source>
</evidence>
<dbReference type="InterPro" id="IPR032675">
    <property type="entry name" value="LRR_dom_sf"/>
</dbReference>
<accession>A0A091U462</accession>
<keyword evidence="5" id="KW-1133">Transmembrane helix</keyword>
<dbReference type="InterPro" id="IPR000483">
    <property type="entry name" value="Cys-rich_flank_reg_C"/>
</dbReference>
<evidence type="ECO:0000313" key="8">
    <source>
        <dbReference type="Proteomes" id="UP000053700"/>
    </source>
</evidence>
<evidence type="ECO:0000256" key="5">
    <source>
        <dbReference type="SAM" id="Phobius"/>
    </source>
</evidence>
<dbReference type="Proteomes" id="UP000053700">
    <property type="component" value="Unassembled WGS sequence"/>
</dbReference>
<keyword evidence="3" id="KW-0677">Repeat</keyword>
<dbReference type="Gene3D" id="3.80.10.10">
    <property type="entry name" value="Ribonuclease Inhibitor"/>
    <property type="match status" value="2"/>
</dbReference>
<evidence type="ECO:0000256" key="2">
    <source>
        <dbReference type="ARBA" id="ARBA00022729"/>
    </source>
</evidence>
<dbReference type="Pfam" id="PF01463">
    <property type="entry name" value="LRRCT"/>
    <property type="match status" value="1"/>
</dbReference>
<evidence type="ECO:0000259" key="6">
    <source>
        <dbReference type="SMART" id="SM00082"/>
    </source>
</evidence>
<proteinExistence type="predicted"/>
<keyword evidence="5" id="KW-0472">Membrane</keyword>
<name>A0A091U462_PHORB</name>
<dbReference type="Pfam" id="PF13855">
    <property type="entry name" value="LRR_8"/>
    <property type="match status" value="1"/>
</dbReference>
<dbReference type="SMART" id="SM00369">
    <property type="entry name" value="LRR_TYP"/>
    <property type="match status" value="4"/>
</dbReference>
<dbReference type="SMART" id="SM00082">
    <property type="entry name" value="LRRCT"/>
    <property type="match status" value="1"/>
</dbReference>
<gene>
    <name evidence="7" type="ORF">N337_10083</name>
</gene>
<evidence type="ECO:0000256" key="1">
    <source>
        <dbReference type="ARBA" id="ARBA00022614"/>
    </source>
</evidence>
<dbReference type="PANTHER" id="PTHR31450:SF3">
    <property type="entry name" value="TYPE III ENDOSOME MEMBRANE PROTEIN TEMP"/>
    <property type="match status" value="1"/>
</dbReference>
<dbReference type="InterPro" id="IPR003591">
    <property type="entry name" value="Leu-rich_rpt_typical-subtyp"/>
</dbReference>
<evidence type="ECO:0000256" key="4">
    <source>
        <dbReference type="SAM" id="MobiDB-lite"/>
    </source>
</evidence>
<dbReference type="InterPro" id="IPR001611">
    <property type="entry name" value="Leu-rich_rpt"/>
</dbReference>
<feature type="region of interest" description="Disordered" evidence="4">
    <location>
        <begin position="265"/>
        <end position="336"/>
    </location>
</feature>
<feature type="non-terminal residue" evidence="7">
    <location>
        <position position="336"/>
    </location>
</feature>
<feature type="domain" description="LRRCT" evidence="6">
    <location>
        <begin position="147"/>
        <end position="194"/>
    </location>
</feature>
<dbReference type="Pfam" id="PF15176">
    <property type="entry name" value="LRR19-TM"/>
    <property type="match status" value="1"/>
</dbReference>
<protein>
    <submittedName>
        <fullName evidence="7">Leucine-rich repeat-containing protein 19</fullName>
    </submittedName>
</protein>
<dbReference type="OrthoDB" id="676979at2759"/>
<feature type="non-terminal residue" evidence="7">
    <location>
        <position position="1"/>
    </location>
</feature>
<keyword evidence="5" id="KW-0812">Transmembrane</keyword>
<feature type="transmembrane region" description="Helical" evidence="5">
    <location>
        <begin position="228"/>
        <end position="249"/>
    </location>
</feature>
<dbReference type="PANTHER" id="PTHR31450">
    <property type="entry name" value="LEUCINE-RICH REPEAT-CONTAINING PROTEIN 19 LRRC19 FAMILY MEMBER"/>
    <property type="match status" value="1"/>
</dbReference>
<reference evidence="7 8" key="1">
    <citation type="submission" date="2014-04" db="EMBL/GenBank/DDBJ databases">
        <title>Genome evolution of avian class.</title>
        <authorList>
            <person name="Zhang G."/>
            <person name="Li C."/>
        </authorList>
    </citation>
    <scope>NUCLEOTIDE SEQUENCE [LARGE SCALE GENOMIC DNA]</scope>
    <source>
        <strain evidence="7">BGI_N337</strain>
    </source>
</reference>
<evidence type="ECO:0000313" key="7">
    <source>
        <dbReference type="EMBL" id="KFQ85196.1"/>
    </source>
</evidence>
<sequence length="336" mass="36780">DCNGKNLLHAPSSLPSNITGLDLSFNSLVMPCCGTLLMHFPSLRSLNLSSNALLALSPAVFSNLGALRLLDLSSCSIASLHMDTFKGLGNLHTLLLRNNSLQELEVPFFLPLKALFHLDLQHNALVSVDTWSLQLMEAVPQVRLEGNPWVCDCTAHPLQQWLQRRQAVQVTCASPPGLQGREVAALDSQDLGCQMKQRFPREVSTTQQITVTHSNTTTLSAGNGGRSWTYLVGFVVAAISISILIALAAKCKLFHKNFASYRHRPLPETSSIGGRPMEDSSSWDSTSLGQRASESHPMPGAADLQAEDDDGFIEDNYIQPSEQLPEEEERELHLSI</sequence>